<dbReference type="Proteomes" id="UP000199086">
    <property type="component" value="Unassembled WGS sequence"/>
</dbReference>
<organism evidence="2 3">
    <name type="scientific">Raineyella antarctica</name>
    <dbReference type="NCBI Taxonomy" id="1577474"/>
    <lineage>
        <taxon>Bacteria</taxon>
        <taxon>Bacillati</taxon>
        <taxon>Actinomycetota</taxon>
        <taxon>Actinomycetes</taxon>
        <taxon>Propionibacteriales</taxon>
        <taxon>Propionibacteriaceae</taxon>
        <taxon>Raineyella</taxon>
    </lineage>
</organism>
<accession>A0A1G6GKP7</accession>
<dbReference type="OrthoDB" id="9771846at2"/>
<dbReference type="STRING" id="1577474.GA0111570_1047"/>
<dbReference type="EMBL" id="FMYF01000004">
    <property type="protein sequence ID" value="SDB82504.1"/>
    <property type="molecule type" value="Genomic_DNA"/>
</dbReference>
<gene>
    <name evidence="2" type="ORF">GA0111570_1047</name>
</gene>
<name>A0A1G6GKP7_9ACTN</name>
<dbReference type="Pfam" id="PF11316">
    <property type="entry name" value="Rhamno_transf"/>
    <property type="match status" value="1"/>
</dbReference>
<evidence type="ECO:0000256" key="1">
    <source>
        <dbReference type="SAM" id="MobiDB-lite"/>
    </source>
</evidence>
<proteinExistence type="predicted"/>
<keyword evidence="2" id="KW-0808">Transferase</keyword>
<keyword evidence="3" id="KW-1185">Reference proteome</keyword>
<evidence type="ECO:0000313" key="2">
    <source>
        <dbReference type="EMBL" id="SDB82504.1"/>
    </source>
</evidence>
<evidence type="ECO:0000313" key="3">
    <source>
        <dbReference type="Proteomes" id="UP000199086"/>
    </source>
</evidence>
<dbReference type="AlphaFoldDB" id="A0A1G6GKP7"/>
<dbReference type="InterPro" id="IPR021466">
    <property type="entry name" value="Put_rhamnosyl_transferase"/>
</dbReference>
<dbReference type="RefSeq" id="WP_092608332.1">
    <property type="nucleotide sequence ID" value="NZ_FMYF01000004.1"/>
</dbReference>
<sequence length="332" mass="37602">MNGSCVDHVLLTRFNVPTPGPESLIRAQDGWLLQRVALFERFCQPSVAYQDNRNFHWIVYFDPESPSWLLSWLHDWGRDGLFHPILRTKISAEDLRTDLREIISGPTRAALLTTNLDNDDALAVDFVDHLQRAAATIQSSWTQDDNEARRIAMYVPNGLIRQGDLVYRRHDPRNAFCSVLEEWTDPVTCWTDWHNRLHLTMDEGFVGSPAGWLQVIHGTNVSNRVQGSLVSPHGHRTRFPGLLDDLTSPGPAVLARDIAVGRPVRVLREMARGVAKRAVLALAGTEGLTTAKDHLEHWKHRGWHFSVPRPEGSTPRIPRAPEQAPDQTRRGR</sequence>
<feature type="region of interest" description="Disordered" evidence="1">
    <location>
        <begin position="304"/>
        <end position="332"/>
    </location>
</feature>
<dbReference type="GO" id="GO:0016740">
    <property type="term" value="F:transferase activity"/>
    <property type="evidence" value="ECO:0007669"/>
    <property type="project" value="UniProtKB-KW"/>
</dbReference>
<protein>
    <submittedName>
        <fullName evidence="2">Putative rhamnosyl transferase</fullName>
    </submittedName>
</protein>
<reference evidence="2 3" key="1">
    <citation type="submission" date="2016-06" db="EMBL/GenBank/DDBJ databases">
        <authorList>
            <person name="Olsen C.W."/>
            <person name="Carey S."/>
            <person name="Hinshaw L."/>
            <person name="Karasin A.I."/>
        </authorList>
    </citation>
    <scope>NUCLEOTIDE SEQUENCE [LARGE SCALE GENOMIC DNA]</scope>
    <source>
        <strain evidence="2 3">LZ-22</strain>
    </source>
</reference>